<evidence type="ECO:0000256" key="1">
    <source>
        <dbReference type="ARBA" id="ARBA00004141"/>
    </source>
</evidence>
<evidence type="ECO:0000259" key="15">
    <source>
        <dbReference type="PROSITE" id="PS50929"/>
    </source>
</evidence>
<dbReference type="Proteomes" id="UP000265703">
    <property type="component" value="Unassembled WGS sequence"/>
</dbReference>
<feature type="region of interest" description="Disordered" evidence="12">
    <location>
        <begin position="83"/>
        <end position="107"/>
    </location>
</feature>
<dbReference type="Gene3D" id="3.40.50.300">
    <property type="entry name" value="P-loop containing nucleotide triphosphate hydrolases"/>
    <property type="match status" value="2"/>
</dbReference>
<feature type="transmembrane region" description="Helical" evidence="13">
    <location>
        <begin position="267"/>
        <end position="284"/>
    </location>
</feature>
<feature type="transmembrane region" description="Helical" evidence="13">
    <location>
        <begin position="964"/>
        <end position="984"/>
    </location>
</feature>
<dbReference type="InterPro" id="IPR017871">
    <property type="entry name" value="ABC_transporter-like_CS"/>
</dbReference>
<evidence type="ECO:0000256" key="11">
    <source>
        <dbReference type="ARBA" id="ARBA00023180"/>
    </source>
</evidence>
<comment type="similarity">
    <text evidence="2">Belongs to the ABC transporter superfamily. ABCB family. Multidrug resistance exporter (TC 3.A.1.201) subfamily.</text>
</comment>
<name>A0A397T5C0_9GLOM</name>
<evidence type="ECO:0000256" key="5">
    <source>
        <dbReference type="ARBA" id="ARBA00022737"/>
    </source>
</evidence>
<keyword evidence="3" id="KW-0813">Transport</keyword>
<dbReference type="STRING" id="658196.A0A397T5C0"/>
<feature type="domain" description="ABC transporter" evidence="14">
    <location>
        <begin position="1164"/>
        <end position="1400"/>
    </location>
</feature>
<organism evidence="16 17">
    <name type="scientific">Glomus cerebriforme</name>
    <dbReference type="NCBI Taxonomy" id="658196"/>
    <lineage>
        <taxon>Eukaryota</taxon>
        <taxon>Fungi</taxon>
        <taxon>Fungi incertae sedis</taxon>
        <taxon>Mucoromycota</taxon>
        <taxon>Glomeromycotina</taxon>
        <taxon>Glomeromycetes</taxon>
        <taxon>Glomerales</taxon>
        <taxon>Glomeraceae</taxon>
        <taxon>Glomus</taxon>
    </lineage>
</organism>
<feature type="transmembrane region" description="Helical" evidence="13">
    <location>
        <begin position="1107"/>
        <end position="1130"/>
    </location>
</feature>
<dbReference type="Pfam" id="PF00005">
    <property type="entry name" value="ABC_tran"/>
    <property type="match status" value="2"/>
</dbReference>
<dbReference type="InterPro" id="IPR003593">
    <property type="entry name" value="AAA+_ATPase"/>
</dbReference>
<keyword evidence="5" id="KW-0677">Repeat</keyword>
<feature type="transmembrane region" description="Helical" evidence="13">
    <location>
        <begin position="842"/>
        <end position="866"/>
    </location>
</feature>
<evidence type="ECO:0000259" key="14">
    <source>
        <dbReference type="PROSITE" id="PS50893"/>
    </source>
</evidence>
<keyword evidence="11" id="KW-0325">Glycoprotein</keyword>
<dbReference type="PANTHER" id="PTHR43394">
    <property type="entry name" value="ATP-DEPENDENT PERMEASE MDL1, MITOCHONDRIAL"/>
    <property type="match status" value="1"/>
</dbReference>
<dbReference type="SUPFAM" id="SSF90123">
    <property type="entry name" value="ABC transporter transmembrane region"/>
    <property type="match status" value="2"/>
</dbReference>
<evidence type="ECO:0000256" key="2">
    <source>
        <dbReference type="ARBA" id="ARBA00007577"/>
    </source>
</evidence>
<dbReference type="GO" id="GO:0015421">
    <property type="term" value="F:ABC-type oligopeptide transporter activity"/>
    <property type="evidence" value="ECO:0007669"/>
    <property type="project" value="TreeGrafter"/>
</dbReference>
<evidence type="ECO:0000256" key="4">
    <source>
        <dbReference type="ARBA" id="ARBA00022692"/>
    </source>
</evidence>
<feature type="transmembrane region" description="Helical" evidence="13">
    <location>
        <begin position="368"/>
        <end position="388"/>
    </location>
</feature>
<feature type="transmembrane region" description="Helical" evidence="13">
    <location>
        <begin position="886"/>
        <end position="909"/>
    </location>
</feature>
<comment type="caution">
    <text evidence="16">The sequence shown here is derived from an EMBL/GenBank/DDBJ whole genome shotgun (WGS) entry which is preliminary data.</text>
</comment>
<dbReference type="GO" id="GO:0005524">
    <property type="term" value="F:ATP binding"/>
    <property type="evidence" value="ECO:0007669"/>
    <property type="project" value="UniProtKB-KW"/>
</dbReference>
<feature type="transmembrane region" description="Helical" evidence="13">
    <location>
        <begin position="193"/>
        <end position="213"/>
    </location>
</feature>
<keyword evidence="4 13" id="KW-0812">Transmembrane</keyword>
<dbReference type="CDD" id="cd18578">
    <property type="entry name" value="ABC_6TM_Pgp_ABCB1_D2_like"/>
    <property type="match status" value="1"/>
</dbReference>
<sequence>MEKYNSQDFSYNNNNNTDSISSCMSSDTLVDLVDLTYNNRMSFNYDNESSYLDFDDDEISMSDEKTEQFTKQKLKGLIFKKNGIKPSKSSNHQSSNNNDNNDSGDRSKTIYLPVQKPPLRTTSTSFFHIFQFATLFDYFLMTFGLFFSILSGLVIPFMTNFFGSIFNVFTDKETGIITKQVFDQQINSLLLKFTQLGIGAFVVTALMITCWMWTAERQSKRMRTTYFKSLLRMNISYFESDEVTSGGLLTSVNKDTEDIHNVISEHLGYFIQFIVTIISCFILAFMKNAILTLVILSTMPLILIVIAFTTRRANPLIVKERDIFIKAGNVLENALAAIKTIRSFNGEEKEDKKHYECLQEANNVSSSLAWIFALRTGLVQFLTLSLFVQGFWFGSILVADKKLAPGDVLSVFYASLLGLGVLKGLLPKLVAILKAKNAIHSINKLLETIAKMDLESLKGFKLANIEGNIKFNQVSFSYPSRPDTLVLKNINLTIPAGKTTVLVGQSGSGKSTITQLIQKLYEPNNGLIMLDGHELRILNVSWLRQQIGIVSQEPILFSDTIFKNIAYGKVDYWNTTMDEVIKACKLACIHDTIIDLPNGYETQLSEMGKNLSGGQRQRIAIARALIKDPAILILDEATSALDMTSDLKVQEALENCRQNRTTIVITHQLKHVGDTDFVYVLHEGEIVESGIKSNLLNNNGYYSKLANEHSPNPNRKTHELSNINMKLKRQFTFLFNEPQKSKYGSVNRSKSIGKSGWRQSIIEEYYNDDNNNDNSNDNMDIIQGATATTIPRRYVDKSAINDILSYYEDDYINILITNESSSTNNNNMSIFKLIRETMDKKVYYGIGLFSAMIDGGINPVFSFVLANLLNTYSISDRDELLKNSRTFALFVLLIAAVSGITGHLKYFLLERASERWAVRLRHMGFGNVLRQPQSWFDKSENAIGKVTTILTSDTESAKILVGHFAGNMIIGFVSLFGGTIWALIVGWQLTLVGFGLVPVLLLFSELETYLLQKYELKQKVAMEAAANEFYQGISSVRTVFSLSIEKVMENKFQEALRKPFLIGVRKAFISGASTGFLEGLSYFTKALTFWYGAQLVSQGIYDLQRMLTVWTLVIFCTASASQVLSTIPYYSKSKQAIKSIQKIINLPIIPDNVGVCPEELKGTILFNNVKFSYPERPDIKILDGFNLKLEPGQSVALVGKSGNGKSTVAALLQRIYEPNSGSIMLDYENIKNIQLRWLRENVGIVSQEPVLFDMTIAENIAYGKDDATQEEIEMAAKQVNMHKFIISLPNGYNTKLGSTGSQLSGGERQRIAIARVLLRNPKILILDEATSALDTKNESIVQETLNKVQQGRTTLMITHRLKNVKKMSKIALVENGKIIESGTHKELMTLGGEYFELVRNGDSF</sequence>
<keyword evidence="10 13" id="KW-0472">Membrane</keyword>
<evidence type="ECO:0000313" key="17">
    <source>
        <dbReference type="Proteomes" id="UP000265703"/>
    </source>
</evidence>
<feature type="transmembrane region" description="Helical" evidence="13">
    <location>
        <begin position="408"/>
        <end position="426"/>
    </location>
</feature>
<reference evidence="16 17" key="1">
    <citation type="submission" date="2018-06" db="EMBL/GenBank/DDBJ databases">
        <title>Comparative genomics reveals the genomic features of Rhizophagus irregularis, R. cerebriforme, R. diaphanum and Gigaspora rosea, and their symbiotic lifestyle signature.</title>
        <authorList>
            <person name="Morin E."/>
            <person name="San Clemente H."/>
            <person name="Chen E.C.H."/>
            <person name="De La Providencia I."/>
            <person name="Hainaut M."/>
            <person name="Kuo A."/>
            <person name="Kohler A."/>
            <person name="Murat C."/>
            <person name="Tang N."/>
            <person name="Roy S."/>
            <person name="Loubradou J."/>
            <person name="Henrissat B."/>
            <person name="Grigoriev I.V."/>
            <person name="Corradi N."/>
            <person name="Roux C."/>
            <person name="Martin F.M."/>
        </authorList>
    </citation>
    <scope>NUCLEOTIDE SEQUENCE [LARGE SCALE GENOMIC DNA]</scope>
    <source>
        <strain evidence="16 17">DAOM 227022</strain>
    </source>
</reference>
<dbReference type="CDD" id="cd18577">
    <property type="entry name" value="ABC_6TM_Pgp_ABCB1_D1_like"/>
    <property type="match status" value="1"/>
</dbReference>
<dbReference type="GO" id="GO:0016887">
    <property type="term" value="F:ATP hydrolysis activity"/>
    <property type="evidence" value="ECO:0007669"/>
    <property type="project" value="InterPro"/>
</dbReference>
<dbReference type="PANTHER" id="PTHR43394:SF1">
    <property type="entry name" value="ATP-BINDING CASSETTE SUB-FAMILY B MEMBER 10, MITOCHONDRIAL"/>
    <property type="match status" value="1"/>
</dbReference>
<keyword evidence="8" id="KW-1278">Translocase</keyword>
<evidence type="ECO:0000256" key="12">
    <source>
        <dbReference type="SAM" id="MobiDB-lite"/>
    </source>
</evidence>
<evidence type="ECO:0000313" key="16">
    <source>
        <dbReference type="EMBL" id="RIA92106.1"/>
    </source>
</evidence>
<feature type="transmembrane region" description="Helical" evidence="13">
    <location>
        <begin position="135"/>
        <end position="158"/>
    </location>
</feature>
<protein>
    <submittedName>
        <fullName evidence="16">P-loop containing nucleoside triphosphate hydrolase protein</fullName>
    </submittedName>
</protein>
<dbReference type="InterPro" id="IPR011527">
    <property type="entry name" value="ABC1_TM_dom"/>
</dbReference>
<evidence type="ECO:0000256" key="10">
    <source>
        <dbReference type="ARBA" id="ARBA00023136"/>
    </source>
</evidence>
<evidence type="ECO:0000256" key="8">
    <source>
        <dbReference type="ARBA" id="ARBA00022967"/>
    </source>
</evidence>
<accession>A0A397T5C0</accession>
<dbReference type="CDD" id="cd03249">
    <property type="entry name" value="ABC_MTABC3_MDL1_MDL2"/>
    <property type="match status" value="1"/>
</dbReference>
<dbReference type="PROSITE" id="PS00211">
    <property type="entry name" value="ABC_TRANSPORTER_1"/>
    <property type="match status" value="2"/>
</dbReference>
<evidence type="ECO:0000256" key="7">
    <source>
        <dbReference type="ARBA" id="ARBA00022840"/>
    </source>
</evidence>
<feature type="transmembrane region" description="Helical" evidence="13">
    <location>
        <begin position="290"/>
        <end position="309"/>
    </location>
</feature>
<dbReference type="GO" id="GO:0090374">
    <property type="term" value="P:oligopeptide export from mitochondrion"/>
    <property type="evidence" value="ECO:0007669"/>
    <property type="project" value="TreeGrafter"/>
</dbReference>
<keyword evidence="16" id="KW-0378">Hydrolase</keyword>
<dbReference type="SUPFAM" id="SSF52540">
    <property type="entry name" value="P-loop containing nucleoside triphosphate hydrolases"/>
    <property type="match status" value="2"/>
</dbReference>
<keyword evidence="7" id="KW-0067">ATP-binding</keyword>
<dbReference type="EMBL" id="QKYT01000135">
    <property type="protein sequence ID" value="RIA92106.1"/>
    <property type="molecule type" value="Genomic_DNA"/>
</dbReference>
<dbReference type="InterPro" id="IPR027417">
    <property type="entry name" value="P-loop_NTPase"/>
</dbReference>
<evidence type="ECO:0000256" key="9">
    <source>
        <dbReference type="ARBA" id="ARBA00022989"/>
    </source>
</evidence>
<dbReference type="Pfam" id="PF00664">
    <property type="entry name" value="ABC_membrane"/>
    <property type="match status" value="2"/>
</dbReference>
<feature type="compositionally biased region" description="Low complexity" evidence="12">
    <location>
        <begin position="87"/>
        <end position="101"/>
    </location>
</feature>
<dbReference type="SMART" id="SM00382">
    <property type="entry name" value="AAA"/>
    <property type="match status" value="2"/>
</dbReference>
<keyword evidence="17" id="KW-1185">Reference proteome</keyword>
<dbReference type="InterPro" id="IPR003439">
    <property type="entry name" value="ABC_transporter-like_ATP-bd"/>
</dbReference>
<evidence type="ECO:0000256" key="3">
    <source>
        <dbReference type="ARBA" id="ARBA00022448"/>
    </source>
</evidence>
<dbReference type="PROSITE" id="PS50929">
    <property type="entry name" value="ABC_TM1F"/>
    <property type="match status" value="2"/>
</dbReference>
<dbReference type="FunFam" id="3.40.50.300:FF:000479">
    <property type="entry name" value="Multidrug resistance protein 1A"/>
    <property type="match status" value="1"/>
</dbReference>
<dbReference type="GO" id="GO:0005743">
    <property type="term" value="C:mitochondrial inner membrane"/>
    <property type="evidence" value="ECO:0007669"/>
    <property type="project" value="TreeGrafter"/>
</dbReference>
<feature type="domain" description="ABC transmembrane type-1" evidence="15">
    <location>
        <begin position="143"/>
        <end position="434"/>
    </location>
</feature>
<dbReference type="Gene3D" id="1.20.1560.10">
    <property type="entry name" value="ABC transporter type 1, transmembrane domain"/>
    <property type="match status" value="2"/>
</dbReference>
<dbReference type="PROSITE" id="PS50893">
    <property type="entry name" value="ABC_TRANSPORTER_2"/>
    <property type="match status" value="2"/>
</dbReference>
<feature type="domain" description="ABC transporter" evidence="14">
    <location>
        <begin position="469"/>
        <end position="708"/>
    </location>
</feature>
<dbReference type="InterPro" id="IPR039421">
    <property type="entry name" value="Type_1_exporter"/>
</dbReference>
<dbReference type="FunFam" id="3.40.50.300:FF:000205">
    <property type="entry name" value="ABC transporter B family member 4"/>
    <property type="match status" value="1"/>
</dbReference>
<dbReference type="InterPro" id="IPR036640">
    <property type="entry name" value="ABC1_TM_sf"/>
</dbReference>
<evidence type="ECO:0000256" key="13">
    <source>
        <dbReference type="SAM" id="Phobius"/>
    </source>
</evidence>
<gene>
    <name evidence="16" type="ORF">C1645_765959</name>
</gene>
<dbReference type="OrthoDB" id="6500128at2759"/>
<keyword evidence="6" id="KW-0547">Nucleotide-binding</keyword>
<feature type="domain" description="ABC transmembrane type-1" evidence="15">
    <location>
        <begin position="846"/>
        <end position="1132"/>
    </location>
</feature>
<evidence type="ECO:0000256" key="6">
    <source>
        <dbReference type="ARBA" id="ARBA00022741"/>
    </source>
</evidence>
<proteinExistence type="inferred from homology"/>
<feature type="transmembrane region" description="Helical" evidence="13">
    <location>
        <begin position="990"/>
        <end position="1011"/>
    </location>
</feature>
<comment type="subcellular location">
    <subcellularLocation>
        <location evidence="1">Membrane</location>
        <topology evidence="1">Multi-pass membrane protein</topology>
    </subcellularLocation>
</comment>
<keyword evidence="9 13" id="KW-1133">Transmembrane helix</keyword>